<dbReference type="OrthoDB" id="417263at2759"/>
<name>A0A812WCV1_SYMPI</name>
<dbReference type="Proteomes" id="UP000649617">
    <property type="component" value="Unassembled WGS sequence"/>
</dbReference>
<proteinExistence type="predicted"/>
<dbReference type="Gene3D" id="1.25.40.20">
    <property type="entry name" value="Ankyrin repeat-containing domain"/>
    <property type="match status" value="1"/>
</dbReference>
<gene>
    <name evidence="1" type="primary">ASB14</name>
    <name evidence="1" type="ORF">SPIL2461_LOCUS18349</name>
</gene>
<evidence type="ECO:0000313" key="1">
    <source>
        <dbReference type="EMBL" id="CAE7668090.1"/>
    </source>
</evidence>
<protein>
    <submittedName>
        <fullName evidence="1">ASB14 protein</fullName>
    </submittedName>
</protein>
<reference evidence="1" key="1">
    <citation type="submission" date="2021-02" db="EMBL/GenBank/DDBJ databases">
        <authorList>
            <person name="Dougan E. K."/>
            <person name="Rhodes N."/>
            <person name="Thang M."/>
            <person name="Chan C."/>
        </authorList>
    </citation>
    <scope>NUCLEOTIDE SEQUENCE</scope>
</reference>
<dbReference type="Pfam" id="PF12796">
    <property type="entry name" value="Ank_2"/>
    <property type="match status" value="1"/>
</dbReference>
<dbReference type="InterPro" id="IPR036770">
    <property type="entry name" value="Ankyrin_rpt-contain_sf"/>
</dbReference>
<keyword evidence="2" id="KW-1185">Reference proteome</keyword>
<organism evidence="1 2">
    <name type="scientific">Symbiodinium pilosum</name>
    <name type="common">Dinoflagellate</name>
    <dbReference type="NCBI Taxonomy" id="2952"/>
    <lineage>
        <taxon>Eukaryota</taxon>
        <taxon>Sar</taxon>
        <taxon>Alveolata</taxon>
        <taxon>Dinophyceae</taxon>
        <taxon>Suessiales</taxon>
        <taxon>Symbiodiniaceae</taxon>
        <taxon>Symbiodinium</taxon>
    </lineage>
</organism>
<sequence length="373" mass="41495">MYTVPVETFIELNEIKTHEELMAEGLLVKFDKMMGQAMFVSHQWAGLGHPDPHFEQMRVLQDALRNMTSGVTQSIAPGVIIELYVGQPFAPTSELSHCTFGMTLDYFCCPQNLHDSDSRARAIRSIPAYVERSRFFVILCPPVRHAKEGTLLSKSTWSSRGWCRLELVVRHLSKRASIAIQIESAQRQTLANLFDWVLQPVGEGGFTVPEDALKVGEVLRSLVRETLLGYLSEGKLHNFRTILNLQDVILRDCHVRPITDIIPGLISKTSDPSSFFLDEFVHQNGFRSLFTRDGAGWTPMCYAALNGSPQLICALLEAPADPNDKVKVRGPQLINVGNNTPVLSICAILKHNEAVKILLSARADANVKDCSSP</sequence>
<dbReference type="InterPro" id="IPR002110">
    <property type="entry name" value="Ankyrin_rpt"/>
</dbReference>
<dbReference type="EMBL" id="CAJNIZ010043754">
    <property type="protein sequence ID" value="CAE7668090.1"/>
    <property type="molecule type" value="Genomic_DNA"/>
</dbReference>
<comment type="caution">
    <text evidence="1">The sequence shown here is derived from an EMBL/GenBank/DDBJ whole genome shotgun (WGS) entry which is preliminary data.</text>
</comment>
<dbReference type="SMART" id="SM00248">
    <property type="entry name" value="ANK"/>
    <property type="match status" value="2"/>
</dbReference>
<dbReference type="SUPFAM" id="SSF48403">
    <property type="entry name" value="Ankyrin repeat"/>
    <property type="match status" value="1"/>
</dbReference>
<accession>A0A812WCV1</accession>
<evidence type="ECO:0000313" key="2">
    <source>
        <dbReference type="Proteomes" id="UP000649617"/>
    </source>
</evidence>
<dbReference type="AlphaFoldDB" id="A0A812WCV1"/>